<evidence type="ECO:0000259" key="1">
    <source>
        <dbReference type="Pfam" id="PF07929"/>
    </source>
</evidence>
<dbReference type="SUPFAM" id="SSF159941">
    <property type="entry name" value="MM3350-like"/>
    <property type="match status" value="1"/>
</dbReference>
<name>A0A6N9YIC1_9ACTN</name>
<dbReference type="Pfam" id="PF07929">
    <property type="entry name" value="PRiA4_ORF3"/>
    <property type="match status" value="1"/>
</dbReference>
<dbReference type="InterPro" id="IPR012912">
    <property type="entry name" value="Plasmid_pRiA4b_Orf3-like"/>
</dbReference>
<feature type="domain" description="Plasmid pRiA4b Orf3-like" evidence="1">
    <location>
        <begin position="69"/>
        <end position="229"/>
    </location>
</feature>
<dbReference type="AlphaFoldDB" id="A0A6N9YIC1"/>
<proteinExistence type="predicted"/>
<keyword evidence="3" id="KW-1185">Reference proteome</keyword>
<sequence length="524" mass="57706">MPQDGSHDNFDGDQDELLRQFENVVSGLAGEEMQDALRRALAAEGGAAFPAGRTAPPSRRHARRPDVVTYRLKVHLAGTEPPLWRSLDVASDLRLDDLHGVIQVAFGWTDSHLHRFASGPDYSSAETEYYLCPFEVEEGEVGIPEEEVRLDEVLVDVGDELLYLYDFGDDWNHVVTLEAVRERPADARRAVCVAGERPGPAEDCGGVHGYELFVDANNPEDPRSADAAAELSRLYGFSGDWSSHRPTPFDLDQINDELADFDAGDAESDARLPGPVAGLLSAVWASSLKRQLRRLVSNASLDEPVDIDAETAAQMVHPYMWLLHRVGEDGIKLTGAGYLPPAHVEAAMTELNLEGAWYGKNNRENHAIPVLMLRESAQAMGLIRKYRGSVRLTSRGRALLDDPVALWWHMAERMPLKSRKPYEIQASLVIFIIVAGMYKNSDDELPNLDEAVAKLLVADTLTALGWSSDLGEPVTASMASHATRETVVVLRRLTGVTDDDPLFTPIKITPGCVAFARAALQRWV</sequence>
<dbReference type="Gene3D" id="3.10.290.30">
    <property type="entry name" value="MM3350-like"/>
    <property type="match status" value="1"/>
</dbReference>
<reference evidence="2 3" key="1">
    <citation type="submission" date="2020-02" db="EMBL/GenBank/DDBJ databases">
        <authorList>
            <person name="Li X.-J."/>
            <person name="Feng X.-M."/>
        </authorList>
    </citation>
    <scope>NUCLEOTIDE SEQUENCE [LARGE SCALE GENOMIC DNA]</scope>
    <source>
        <strain evidence="2 3">CGMCC 4.7225</strain>
    </source>
</reference>
<gene>
    <name evidence="2" type="ORF">G1H11_05405</name>
</gene>
<evidence type="ECO:0000313" key="3">
    <source>
        <dbReference type="Proteomes" id="UP000469185"/>
    </source>
</evidence>
<dbReference type="PANTHER" id="PTHR41878:SF1">
    <property type="entry name" value="TNPR PROTEIN"/>
    <property type="match status" value="1"/>
</dbReference>
<dbReference type="PANTHER" id="PTHR41878">
    <property type="entry name" value="LEXA REPRESSOR-RELATED"/>
    <property type="match status" value="1"/>
</dbReference>
<comment type="caution">
    <text evidence="2">The sequence shown here is derived from an EMBL/GenBank/DDBJ whole genome shotgun (WGS) entry which is preliminary data.</text>
</comment>
<dbReference type="Proteomes" id="UP000469185">
    <property type="component" value="Unassembled WGS sequence"/>
</dbReference>
<dbReference type="EMBL" id="JAAGOB010000002">
    <property type="protein sequence ID" value="NED94743.1"/>
    <property type="molecule type" value="Genomic_DNA"/>
</dbReference>
<evidence type="ECO:0000313" key="2">
    <source>
        <dbReference type="EMBL" id="NED94743.1"/>
    </source>
</evidence>
<dbReference type="InterPro" id="IPR024047">
    <property type="entry name" value="MM3350-like_sf"/>
</dbReference>
<accession>A0A6N9YIC1</accession>
<organism evidence="2 3">
    <name type="scientific">Phytoactinopolyspora alkaliphila</name>
    <dbReference type="NCBI Taxonomy" id="1783498"/>
    <lineage>
        <taxon>Bacteria</taxon>
        <taxon>Bacillati</taxon>
        <taxon>Actinomycetota</taxon>
        <taxon>Actinomycetes</taxon>
        <taxon>Jiangellales</taxon>
        <taxon>Jiangellaceae</taxon>
        <taxon>Phytoactinopolyspora</taxon>
    </lineage>
</organism>
<protein>
    <submittedName>
        <fullName evidence="2">Plasmid pRiA4b ORF-3 family protein</fullName>
    </submittedName>
</protein>
<dbReference type="RefSeq" id="WP_163816750.1">
    <property type="nucleotide sequence ID" value="NZ_JAAGOB010000002.1"/>
</dbReference>